<dbReference type="EMBL" id="BNJJ01000007">
    <property type="protein sequence ID" value="GHO84781.1"/>
    <property type="molecule type" value="Genomic_DNA"/>
</dbReference>
<dbReference type="Proteomes" id="UP000635565">
    <property type="component" value="Unassembled WGS sequence"/>
</dbReference>
<organism evidence="1 2">
    <name type="scientific">Dictyobacter formicarum</name>
    <dbReference type="NCBI Taxonomy" id="2778368"/>
    <lineage>
        <taxon>Bacteria</taxon>
        <taxon>Bacillati</taxon>
        <taxon>Chloroflexota</taxon>
        <taxon>Ktedonobacteria</taxon>
        <taxon>Ktedonobacterales</taxon>
        <taxon>Dictyobacteraceae</taxon>
        <taxon>Dictyobacter</taxon>
    </lineage>
</organism>
<dbReference type="RefSeq" id="WP_201362413.1">
    <property type="nucleotide sequence ID" value="NZ_BNJJ01000007.1"/>
</dbReference>
<evidence type="ECO:0000313" key="1">
    <source>
        <dbReference type="EMBL" id="GHO84781.1"/>
    </source>
</evidence>
<name>A0ABQ3VI29_9CHLR</name>
<sequence length="228" mass="24235">MYDPANGRGYDGLDGTTGKVNLNSGAESTIEALMALQAIHQNAAALNMVNAKAVERHTASIYEAESFTVAAGHPQVITPASSWTGDALYSGQIVQMSNNDQLKQEIDVAHQGEYILSAALVKKHTVSGVITLQIGVDGHSVSAVQVPQSPDSDYLTLIQLGSPLSLSSGKHTLTVTLQTVANESLVVDNFVLQPTSLFLMRFDGHMMEPSKNMIIIGSGLAPDFLLDE</sequence>
<dbReference type="InterPro" id="IPR008979">
    <property type="entry name" value="Galactose-bd-like_sf"/>
</dbReference>
<evidence type="ECO:0000313" key="2">
    <source>
        <dbReference type="Proteomes" id="UP000635565"/>
    </source>
</evidence>
<comment type="caution">
    <text evidence="1">The sequence shown here is derived from an EMBL/GenBank/DDBJ whole genome shotgun (WGS) entry which is preliminary data.</text>
</comment>
<protein>
    <submittedName>
        <fullName evidence="1">Uncharacterized protein</fullName>
    </submittedName>
</protein>
<keyword evidence="2" id="KW-1185">Reference proteome</keyword>
<reference evidence="1 2" key="1">
    <citation type="journal article" date="2021" name="Int. J. Syst. Evol. Microbiol.">
        <title>Reticulibacter mediterranei gen. nov., sp. nov., within the new family Reticulibacteraceae fam. nov., and Ktedonospora formicarum gen. nov., sp. nov., Ktedonobacter robiniae sp. nov., Dictyobacter formicarum sp. nov. and Dictyobacter arantiisoli sp. nov., belonging to the class Ktedonobacteria.</title>
        <authorList>
            <person name="Yabe S."/>
            <person name="Zheng Y."/>
            <person name="Wang C.M."/>
            <person name="Sakai Y."/>
            <person name="Abe K."/>
            <person name="Yokota A."/>
            <person name="Donadio S."/>
            <person name="Cavaletti L."/>
            <person name="Monciardini P."/>
        </authorList>
    </citation>
    <scope>NUCLEOTIDE SEQUENCE [LARGE SCALE GENOMIC DNA]</scope>
    <source>
        <strain evidence="1 2">SOSP1-9</strain>
    </source>
</reference>
<dbReference type="Gene3D" id="2.60.120.260">
    <property type="entry name" value="Galactose-binding domain-like"/>
    <property type="match status" value="1"/>
</dbReference>
<proteinExistence type="predicted"/>
<accession>A0ABQ3VI29</accession>
<gene>
    <name evidence="1" type="ORF">KSZ_27870</name>
</gene>
<dbReference type="SUPFAM" id="SSF49785">
    <property type="entry name" value="Galactose-binding domain-like"/>
    <property type="match status" value="1"/>
</dbReference>